<dbReference type="EMBL" id="CP104450">
    <property type="protein sequence ID" value="UXE39922.1"/>
    <property type="molecule type" value="Genomic_DNA"/>
</dbReference>
<dbReference type="RefSeq" id="WP_044351168.1">
    <property type="nucleotide sequence ID" value="NZ_ABDFAB020000013.1"/>
</dbReference>
<evidence type="ECO:0000313" key="10">
    <source>
        <dbReference type="EMBL" id="WWC13391.1"/>
    </source>
</evidence>
<feature type="binding site" evidence="5">
    <location>
        <begin position="88"/>
        <end position="91"/>
    </location>
    <ligand>
        <name>FAD</name>
        <dbReference type="ChEBI" id="CHEBI:57692"/>
    </ligand>
</feature>
<name>A0A1Y6GL54_RAOOR</name>
<dbReference type="Proteomes" id="UP001064206">
    <property type="component" value="Chromosome"/>
</dbReference>
<evidence type="ECO:0000256" key="1">
    <source>
        <dbReference type="ARBA" id="ARBA00001974"/>
    </source>
</evidence>
<evidence type="ECO:0000256" key="3">
    <source>
        <dbReference type="ARBA" id="ARBA00022630"/>
    </source>
</evidence>
<dbReference type="PIRSF" id="PIRSF000137">
    <property type="entry name" value="Alcohol_oxidase"/>
    <property type="match status" value="1"/>
</dbReference>
<proteinExistence type="inferred from homology"/>
<dbReference type="eggNOG" id="COG2303">
    <property type="taxonomic scope" value="Bacteria"/>
</dbReference>
<keyword evidence="3 6" id="KW-0285">Flavoprotein</keyword>
<dbReference type="Gene3D" id="3.30.560.10">
    <property type="entry name" value="Glucose Oxidase, domain 3"/>
    <property type="match status" value="1"/>
</dbReference>
<comment type="similarity">
    <text evidence="2 6">Belongs to the GMC oxidoreductase family.</text>
</comment>
<keyword evidence="4 5" id="KW-0274">FAD</keyword>
<dbReference type="PaxDb" id="1286170-RORB6_02355"/>
<dbReference type="Proteomes" id="UP001350972">
    <property type="component" value="Chromosome"/>
</dbReference>
<evidence type="ECO:0000256" key="5">
    <source>
        <dbReference type="PIRSR" id="PIRSR000137-2"/>
    </source>
</evidence>
<dbReference type="GO" id="GO:0050660">
    <property type="term" value="F:flavin adenine dinucleotide binding"/>
    <property type="evidence" value="ECO:0007669"/>
    <property type="project" value="InterPro"/>
</dbReference>
<dbReference type="PROSITE" id="PS00623">
    <property type="entry name" value="GMC_OXRED_1"/>
    <property type="match status" value="1"/>
</dbReference>
<feature type="domain" description="Glucose-methanol-choline oxidoreductase N-terminal" evidence="7">
    <location>
        <begin position="78"/>
        <end position="101"/>
    </location>
</feature>
<dbReference type="PROSITE" id="PS00624">
    <property type="entry name" value="GMC_OXRED_2"/>
    <property type="match status" value="1"/>
</dbReference>
<reference evidence="9" key="1">
    <citation type="submission" date="2022-09" db="EMBL/GenBank/DDBJ databases">
        <title>Multidrug resistance Raoultella ornithinolytica Strain MQB_Silv_108.</title>
        <authorList>
            <person name="Quintela-Baluja M."/>
        </authorList>
    </citation>
    <scope>NUCLEOTIDE SEQUENCE</scope>
    <source>
        <strain evidence="9">MQB_Silv_108</strain>
    </source>
</reference>
<dbReference type="PANTHER" id="PTHR11552">
    <property type="entry name" value="GLUCOSE-METHANOL-CHOLINE GMC OXIDOREDUCTASE"/>
    <property type="match status" value="1"/>
</dbReference>
<feature type="domain" description="Glucose-methanol-choline oxidoreductase N-terminal" evidence="8">
    <location>
        <begin position="251"/>
        <end position="265"/>
    </location>
</feature>
<comment type="cofactor">
    <cofactor evidence="1 5">
        <name>FAD</name>
        <dbReference type="ChEBI" id="CHEBI:57692"/>
    </cofactor>
</comment>
<dbReference type="InterPro" id="IPR007867">
    <property type="entry name" value="GMC_OxRtase_C"/>
</dbReference>
<evidence type="ECO:0000259" key="8">
    <source>
        <dbReference type="PROSITE" id="PS00624"/>
    </source>
</evidence>
<evidence type="ECO:0000256" key="2">
    <source>
        <dbReference type="ARBA" id="ARBA00010790"/>
    </source>
</evidence>
<protein>
    <submittedName>
        <fullName evidence="9">FAD-dependent oxidoreductase</fullName>
    </submittedName>
    <submittedName>
        <fullName evidence="10">GMC family oxidoreductase N-terminal domain-containing protein</fullName>
    </submittedName>
</protein>
<dbReference type="InterPro" id="IPR036188">
    <property type="entry name" value="FAD/NAD-bd_sf"/>
</dbReference>
<evidence type="ECO:0000313" key="12">
    <source>
        <dbReference type="Proteomes" id="UP001350972"/>
    </source>
</evidence>
<evidence type="ECO:0000259" key="7">
    <source>
        <dbReference type="PROSITE" id="PS00623"/>
    </source>
</evidence>
<feature type="binding site" evidence="5">
    <location>
        <position position="80"/>
    </location>
    <ligand>
        <name>FAD</name>
        <dbReference type="ChEBI" id="CHEBI:57692"/>
    </ligand>
</feature>
<dbReference type="SUPFAM" id="SSF51905">
    <property type="entry name" value="FAD/NAD(P)-binding domain"/>
    <property type="match status" value="1"/>
</dbReference>
<dbReference type="AlphaFoldDB" id="A0A1Y6GL54"/>
<evidence type="ECO:0000256" key="6">
    <source>
        <dbReference type="RuleBase" id="RU003968"/>
    </source>
</evidence>
<dbReference type="InterPro" id="IPR000172">
    <property type="entry name" value="GMC_OxRdtase_N"/>
</dbReference>
<reference evidence="10 12" key="2">
    <citation type="submission" date="2024-02" db="EMBL/GenBank/DDBJ databases">
        <title>Tn5403 promotes plasmid rearrangements and degradation of the Klebsiella pneumoniae carbapenemase (KPC) transposon Tn4401.</title>
        <authorList>
            <person name="Sheppard A.E."/>
            <person name="Barry K.E."/>
            <person name="Parikh H.I."/>
            <person name="Vegesana K."/>
            <person name="Sebra R."/>
            <person name="George S."/>
            <person name="Sanderson N.D."/>
            <person name="Stoesser N."/>
            <person name="Eyre D.W."/>
            <person name="Crook D.W."/>
            <person name="Walker A.S."/>
            <person name="Mathers A.J."/>
        </authorList>
    </citation>
    <scope>NUCLEOTIDE SEQUENCE [LARGE SCALE GENOMIC DNA]</scope>
    <source>
        <strain evidence="10 12">CAV1921</strain>
    </source>
</reference>
<dbReference type="InterPro" id="IPR012132">
    <property type="entry name" value="GMC_OxRdtase"/>
</dbReference>
<evidence type="ECO:0000313" key="9">
    <source>
        <dbReference type="EMBL" id="UXE39922.1"/>
    </source>
</evidence>
<dbReference type="SUPFAM" id="SSF54373">
    <property type="entry name" value="FAD-linked reductases, C-terminal domain"/>
    <property type="match status" value="1"/>
</dbReference>
<dbReference type="PANTHER" id="PTHR11552:SF147">
    <property type="entry name" value="CHOLINE DEHYDROGENASE, MITOCHONDRIAL"/>
    <property type="match status" value="1"/>
</dbReference>
<keyword evidence="12" id="KW-1185">Reference proteome</keyword>
<dbReference type="SMR" id="A0A1Y6GL54"/>
<evidence type="ECO:0000313" key="11">
    <source>
        <dbReference type="Proteomes" id="UP001064206"/>
    </source>
</evidence>
<dbReference type="EMBL" id="CP145163">
    <property type="protein sequence ID" value="WWC13391.1"/>
    <property type="molecule type" value="Genomic_DNA"/>
</dbReference>
<organism evidence="9 11">
    <name type="scientific">Raoultella ornithinolytica</name>
    <name type="common">Klebsiella ornithinolytica</name>
    <dbReference type="NCBI Taxonomy" id="54291"/>
    <lineage>
        <taxon>Bacteria</taxon>
        <taxon>Pseudomonadati</taxon>
        <taxon>Pseudomonadota</taxon>
        <taxon>Gammaproteobacteria</taxon>
        <taxon>Enterobacterales</taxon>
        <taxon>Enterobacteriaceae</taxon>
        <taxon>Klebsiella/Raoultella group</taxon>
        <taxon>Raoultella</taxon>
    </lineage>
</organism>
<evidence type="ECO:0000256" key="4">
    <source>
        <dbReference type="ARBA" id="ARBA00022827"/>
    </source>
</evidence>
<dbReference type="Pfam" id="PF05199">
    <property type="entry name" value="GMC_oxred_C"/>
    <property type="match status" value="1"/>
</dbReference>
<dbReference type="Pfam" id="PF00732">
    <property type="entry name" value="GMC_oxred_N"/>
    <property type="match status" value="1"/>
</dbReference>
<dbReference type="GO" id="GO:0016614">
    <property type="term" value="F:oxidoreductase activity, acting on CH-OH group of donors"/>
    <property type="evidence" value="ECO:0007669"/>
    <property type="project" value="InterPro"/>
</dbReference>
<gene>
    <name evidence="10" type="ORF">LM286_08780</name>
    <name evidence="9" type="ORF">N2J37_09355</name>
</gene>
<sequence length="528" mass="57240">MYDYIIIGGGSAGSVLASRLSENADCKVLLVEAGPKDSNPYIHLPVGFSKLTAGPLTWGYKTVPQPQLGNRELLFAQGRVLGGGSSINAEVFTRGTPADYDRWAAEKGCDGWSFADIQRYFIKSEDNDTFSDAWHGVGGPLGVSSPIGANLMSKTFSQACQQAGLPYNPDFNGATQAGCGLYQTTTRNARRCSAAVGYLKDARQRSNLTIKTGCHISRLLIDNQRAVGVEIYQDGTPQRLHASREVIVSAGAIGSPKLLQLSGIGAADELSKKGIPVVADLPGVGENLQDHLGIDLIFELSNALSYDKYKKTHWMLWAGLEYLLFRKGPVCSNIVEGGAFWYVDKQSVTPDTQIHFLAGAGVEAGIEPVPSGSGVTINSYFLRPRSRGRVTLRSANASDAPLIDPNYLSDPYDLKMSVEGCKLMRDIMQQSAFSPYIRREHMPGQDAQSDKDLENYIRQFARTCYHPVGTCKMGVDEMSVVDTQLRVRGIEGLRVVDSSVMPDLVSSNTNAPTIMIAEKASDLIIASH</sequence>
<dbReference type="Gene3D" id="3.50.50.60">
    <property type="entry name" value="FAD/NAD(P)-binding domain"/>
    <property type="match status" value="1"/>
</dbReference>
<accession>A0A1Y6GL54</accession>